<feature type="transmembrane region" description="Helical" evidence="4">
    <location>
        <begin position="153"/>
        <end position="172"/>
    </location>
</feature>
<evidence type="ECO:0000313" key="6">
    <source>
        <dbReference type="EMBL" id="OOV79815.1"/>
    </source>
</evidence>
<evidence type="ECO:0000259" key="5">
    <source>
        <dbReference type="PROSITE" id="PS50887"/>
    </source>
</evidence>
<keyword evidence="4" id="KW-0812">Transmembrane</keyword>
<evidence type="ECO:0000256" key="3">
    <source>
        <dbReference type="ARBA" id="ARBA00034247"/>
    </source>
</evidence>
<dbReference type="SMART" id="SM00267">
    <property type="entry name" value="GGDEF"/>
    <property type="match status" value="1"/>
</dbReference>
<comment type="catalytic activity">
    <reaction evidence="3">
        <text>2 GTP = 3',3'-c-di-GMP + 2 diphosphate</text>
        <dbReference type="Rhea" id="RHEA:24898"/>
        <dbReference type="ChEBI" id="CHEBI:33019"/>
        <dbReference type="ChEBI" id="CHEBI:37565"/>
        <dbReference type="ChEBI" id="CHEBI:58805"/>
        <dbReference type="EC" id="2.7.7.65"/>
    </reaction>
</comment>
<protein>
    <recommendedName>
        <fullName evidence="2">diguanylate cyclase</fullName>
        <ecNumber evidence="2">2.7.7.65</ecNumber>
    </recommendedName>
</protein>
<feature type="transmembrane region" description="Helical" evidence="4">
    <location>
        <begin position="130"/>
        <end position="146"/>
    </location>
</feature>
<feature type="transmembrane region" description="Helical" evidence="4">
    <location>
        <begin position="71"/>
        <end position="92"/>
    </location>
</feature>
<comment type="cofactor">
    <cofactor evidence="1">
        <name>Mg(2+)</name>
        <dbReference type="ChEBI" id="CHEBI:18420"/>
    </cofactor>
</comment>
<dbReference type="Proteomes" id="UP000191160">
    <property type="component" value="Unassembled WGS sequence"/>
</dbReference>
<dbReference type="GO" id="GO:1902201">
    <property type="term" value="P:negative regulation of bacterial-type flagellum-dependent cell motility"/>
    <property type="evidence" value="ECO:0007669"/>
    <property type="project" value="TreeGrafter"/>
</dbReference>
<dbReference type="NCBIfam" id="TIGR00254">
    <property type="entry name" value="GGDEF"/>
    <property type="match status" value="1"/>
</dbReference>
<evidence type="ECO:0000256" key="1">
    <source>
        <dbReference type="ARBA" id="ARBA00001946"/>
    </source>
</evidence>
<dbReference type="GO" id="GO:0052621">
    <property type="term" value="F:diguanylate cyclase activity"/>
    <property type="evidence" value="ECO:0007669"/>
    <property type="project" value="UniProtKB-EC"/>
</dbReference>
<keyword evidence="4" id="KW-0472">Membrane</keyword>
<dbReference type="SUPFAM" id="SSF55073">
    <property type="entry name" value="Nucleotide cyclase"/>
    <property type="match status" value="1"/>
</dbReference>
<dbReference type="PANTHER" id="PTHR45138:SF9">
    <property type="entry name" value="DIGUANYLATE CYCLASE DGCM-RELATED"/>
    <property type="match status" value="1"/>
</dbReference>
<feature type="transmembrane region" description="Helical" evidence="4">
    <location>
        <begin position="99"/>
        <end position="118"/>
    </location>
</feature>
<comment type="caution">
    <text evidence="6">The sequence shown here is derived from an EMBL/GenBank/DDBJ whole genome shotgun (WGS) entry which is preliminary data.</text>
</comment>
<dbReference type="InterPro" id="IPR000160">
    <property type="entry name" value="GGDEF_dom"/>
</dbReference>
<dbReference type="GO" id="GO:0005886">
    <property type="term" value="C:plasma membrane"/>
    <property type="evidence" value="ECO:0007669"/>
    <property type="project" value="TreeGrafter"/>
</dbReference>
<dbReference type="AlphaFoldDB" id="A0A1T1GQN1"/>
<dbReference type="InterPro" id="IPR050469">
    <property type="entry name" value="Diguanylate_Cyclase"/>
</dbReference>
<evidence type="ECO:0000256" key="2">
    <source>
        <dbReference type="ARBA" id="ARBA00012528"/>
    </source>
</evidence>
<dbReference type="Gene3D" id="3.30.70.270">
    <property type="match status" value="1"/>
</dbReference>
<keyword evidence="7" id="KW-1185">Reference proteome</keyword>
<dbReference type="EMBL" id="MVKX01000012">
    <property type="protein sequence ID" value="OOV79815.1"/>
    <property type="molecule type" value="Genomic_DNA"/>
</dbReference>
<gene>
    <name evidence="6" type="ORF">B1202_15555</name>
</gene>
<dbReference type="CDD" id="cd01949">
    <property type="entry name" value="GGDEF"/>
    <property type="match status" value="1"/>
</dbReference>
<dbReference type="PANTHER" id="PTHR45138">
    <property type="entry name" value="REGULATORY COMPONENTS OF SENSORY TRANSDUCTION SYSTEM"/>
    <property type="match status" value="1"/>
</dbReference>
<reference evidence="6 7" key="1">
    <citation type="submission" date="2017-02" db="EMBL/GenBank/DDBJ databases">
        <title>Acinetobacter sp. ANC 4945, whole genome shotgun sequencing project.</title>
        <authorList>
            <person name="Radolfova-Krizova L."/>
            <person name="Al Atrouni A."/>
            <person name="Nemec A."/>
        </authorList>
    </citation>
    <scope>NUCLEOTIDE SEQUENCE [LARGE SCALE GENOMIC DNA]</scope>
    <source>
        <strain evidence="6 7">ANC 4945</strain>
    </source>
</reference>
<dbReference type="EC" id="2.7.7.65" evidence="2"/>
<feature type="transmembrane region" description="Helical" evidence="4">
    <location>
        <begin position="43"/>
        <end position="65"/>
    </location>
</feature>
<dbReference type="InterPro" id="IPR043128">
    <property type="entry name" value="Rev_trsase/Diguanyl_cyclase"/>
</dbReference>
<proteinExistence type="predicted"/>
<dbReference type="Pfam" id="PF00990">
    <property type="entry name" value="GGDEF"/>
    <property type="match status" value="1"/>
</dbReference>
<dbReference type="GO" id="GO:0043709">
    <property type="term" value="P:cell adhesion involved in single-species biofilm formation"/>
    <property type="evidence" value="ECO:0007669"/>
    <property type="project" value="TreeGrafter"/>
</dbReference>
<dbReference type="PROSITE" id="PS50887">
    <property type="entry name" value="GGDEF"/>
    <property type="match status" value="1"/>
</dbReference>
<keyword evidence="4" id="KW-1133">Transmembrane helix</keyword>
<dbReference type="InterPro" id="IPR029787">
    <property type="entry name" value="Nucleotide_cyclase"/>
</dbReference>
<evidence type="ECO:0000313" key="7">
    <source>
        <dbReference type="Proteomes" id="UP000191160"/>
    </source>
</evidence>
<feature type="transmembrane region" description="Helical" evidence="4">
    <location>
        <begin position="178"/>
        <end position="198"/>
    </location>
</feature>
<dbReference type="FunFam" id="3.30.70.270:FF:000001">
    <property type="entry name" value="Diguanylate cyclase domain protein"/>
    <property type="match status" value="1"/>
</dbReference>
<evidence type="ECO:0000256" key="4">
    <source>
        <dbReference type="SAM" id="Phobius"/>
    </source>
</evidence>
<organism evidence="6 7">
    <name type="scientific">Acinetobacter amyesii</name>
    <dbReference type="NCBI Taxonomy" id="2942470"/>
    <lineage>
        <taxon>Bacteria</taxon>
        <taxon>Pseudomonadati</taxon>
        <taxon>Pseudomonadota</taxon>
        <taxon>Gammaproteobacteria</taxon>
        <taxon>Moraxellales</taxon>
        <taxon>Moraxellaceae</taxon>
        <taxon>Acinetobacter</taxon>
    </lineage>
</organism>
<accession>A0A1T1GQN1</accession>
<feature type="domain" description="GGDEF" evidence="5">
    <location>
        <begin position="255"/>
        <end position="389"/>
    </location>
</feature>
<name>A0A1T1GQN1_9GAMM</name>
<sequence length="391" mass="44886">MINEYKKESRALIQKALKGTFIRVPAQFRQEFFHYHRRQLFKFFFQVNIVAQLAYLSYAIADWFMLPDVGLLAIGLKTAYTLLMMGITWGIYTYSKSILLFDLMLPLSIVGASALWFSLLNLSNSPDVPIYLYASLVFIVLANLCVQIRFKAAVLISLCISLILLIGVYFAVSGNIHQLQLFILIYSPVLLFSLYISWNSTQKSRIVFLHSKLDQLNREALNIMAHTDVLTGLNNRRQFIQLANYHIHHQSKPLQPLSLLIFDVDKFKNINDQFGHYIGDHVLQQIAETCRHTLRSQDIIARFGGEEFIILLPQTHLRQAQDIAERLRRAIADDYLELDTLQKLKFTVSIGVAEFGQKNRDLQSVIRMADQALYQAKSAGRNQISTYKTAS</sequence>
<dbReference type="RefSeq" id="WP_078191509.1">
    <property type="nucleotide sequence ID" value="NZ_JAMCOZ010000008.1"/>
</dbReference>